<comment type="caution">
    <text evidence="1">The sequence shown here is derived from an EMBL/GenBank/DDBJ whole genome shotgun (WGS) entry which is preliminary data.</text>
</comment>
<evidence type="ECO:0000313" key="1">
    <source>
        <dbReference type="EMBL" id="KKN00903.1"/>
    </source>
</evidence>
<sequence length="84" mass="9703">MGKKIKLIWDFRGPAAAKTAEHHEKHLKEYIAIEKTALNITGHRDVNDMLSFAFMVVEESEMIPIRDALKPHRGEIFEETKDDI</sequence>
<accession>A0A0F9Q6B1</accession>
<dbReference type="AlphaFoldDB" id="A0A0F9Q6B1"/>
<reference evidence="1" key="1">
    <citation type="journal article" date="2015" name="Nature">
        <title>Complex archaea that bridge the gap between prokaryotes and eukaryotes.</title>
        <authorList>
            <person name="Spang A."/>
            <person name="Saw J.H."/>
            <person name="Jorgensen S.L."/>
            <person name="Zaremba-Niedzwiedzka K."/>
            <person name="Martijn J."/>
            <person name="Lind A.E."/>
            <person name="van Eijk R."/>
            <person name="Schleper C."/>
            <person name="Guy L."/>
            <person name="Ettema T.J."/>
        </authorList>
    </citation>
    <scope>NUCLEOTIDE SEQUENCE</scope>
</reference>
<name>A0A0F9Q6B1_9ZZZZ</name>
<proteinExistence type="predicted"/>
<protein>
    <submittedName>
        <fullName evidence="1">Uncharacterized protein</fullName>
    </submittedName>
</protein>
<dbReference type="EMBL" id="LAZR01005322">
    <property type="protein sequence ID" value="KKN00903.1"/>
    <property type="molecule type" value="Genomic_DNA"/>
</dbReference>
<organism evidence="1">
    <name type="scientific">marine sediment metagenome</name>
    <dbReference type="NCBI Taxonomy" id="412755"/>
    <lineage>
        <taxon>unclassified sequences</taxon>
        <taxon>metagenomes</taxon>
        <taxon>ecological metagenomes</taxon>
    </lineage>
</organism>
<gene>
    <name evidence="1" type="ORF">LCGC14_1133170</name>
</gene>